<gene>
    <name evidence="1" type="ORF">PAMC26510_25790</name>
</gene>
<sequence>MIWMLLLCVIDPPQGAFSDVNPSQRQWDIALWMLSRI</sequence>
<organism evidence="1 2">
    <name type="scientific">Caballeronia sordidicola</name>
    <name type="common">Burkholderia sordidicola</name>
    <dbReference type="NCBI Taxonomy" id="196367"/>
    <lineage>
        <taxon>Bacteria</taxon>
        <taxon>Pseudomonadati</taxon>
        <taxon>Pseudomonadota</taxon>
        <taxon>Betaproteobacteria</taxon>
        <taxon>Burkholderiales</taxon>
        <taxon>Burkholderiaceae</taxon>
        <taxon>Caballeronia</taxon>
    </lineage>
</organism>
<comment type="caution">
    <text evidence="1">The sequence shown here is derived from an EMBL/GenBank/DDBJ whole genome shotgun (WGS) entry which is preliminary data.</text>
</comment>
<dbReference type="AlphaFoldDB" id="A0A242MG82"/>
<name>A0A242MG82_CABSO</name>
<dbReference type="EMBL" id="NBTY01000142">
    <property type="protein sequence ID" value="OTP70313.1"/>
    <property type="molecule type" value="Genomic_DNA"/>
</dbReference>
<proteinExistence type="predicted"/>
<dbReference type="Proteomes" id="UP000194546">
    <property type="component" value="Unassembled WGS sequence"/>
</dbReference>
<accession>A0A242MG82</accession>
<protein>
    <submittedName>
        <fullName evidence="1">Uncharacterized protein</fullName>
    </submittedName>
</protein>
<reference evidence="1 2" key="1">
    <citation type="submission" date="2017-03" db="EMBL/GenBank/DDBJ databases">
        <title>Genome analysis of strain PAMC 26510.</title>
        <authorList>
            <person name="Oh H.-M."/>
            <person name="Yang J.-A."/>
        </authorList>
    </citation>
    <scope>NUCLEOTIDE SEQUENCE [LARGE SCALE GENOMIC DNA]</scope>
    <source>
        <strain evidence="1 2">PAMC 26510</strain>
    </source>
</reference>
<evidence type="ECO:0000313" key="2">
    <source>
        <dbReference type="Proteomes" id="UP000194546"/>
    </source>
</evidence>
<evidence type="ECO:0000313" key="1">
    <source>
        <dbReference type="EMBL" id="OTP70313.1"/>
    </source>
</evidence>